<sequence length="741" mass="82697">MMGIQDIPQKLVPALAKLLQFRPNEDRIALAQRLTDGAKTLPSGVRSSRWEKLLLPARGHLCQLHKCIHYDVVQAVLHHVKIEVGYRLNQVISDHNMLAPEQYSRILRLRELHALWLTPSEYYRTFKSGVEDLKWKYQHDQCEGCILSQITGDLQILLDLRWAFRSRATRAFEVKYGNPRLQNWVTVWIATLAPFVERATQNQVDLDLVLLDNESEAVELRKIRAAVATKKLLDKYRRGERLDGAYVSEVPTDFSYPIRYAPHQPKPPPAEETLEIQPEDYVGDADEAHLEGMDPYEALTSTTYLPSTANPQQVRHSSSSADQSTKGHNPHLPSQSARNSTATVHAHSTHSVVEDYIPPRSQWRKPLPQEAAKASSTLLPSPTTARSRPASVNSRDSWEQSTISSRGSWHTEVCKPDDASSSIYSSPFQNTHATPSQSYLSLSRVAQEQAKNGNAPRRRRHAESYTDLVGDAPFSDSNSTLRAPQAQQSEAGSSSQVCSETKRSAQSASTLFVSLFNEVSRPLGSGTSLLTHQHNSSATTLRQADVTPSAVSRPDSPTTPRAAKPPRPMSVVSDADTLGRLYSEIVECYKYTPGEASGATSASTLTKQKATPGALRPKKTQSESQYDEKISRIVADITRGKGLDDPNEDSRSRQSYDSRGPTPSLVSATTAFSTSPDSVSTQRRSSTRHSKPVRRDREKVKGDSGSDESERTTWSGGYRSQVQSREDLDWYYEKDKHRRRK</sequence>
<evidence type="ECO:0000256" key="1">
    <source>
        <dbReference type="SAM" id="MobiDB-lite"/>
    </source>
</evidence>
<keyword evidence="3" id="KW-1185">Reference proteome</keyword>
<feature type="region of interest" description="Disordered" evidence="1">
    <location>
        <begin position="527"/>
        <end position="575"/>
    </location>
</feature>
<proteinExistence type="predicted"/>
<feature type="compositionally biased region" description="Basic and acidic residues" evidence="1">
    <location>
        <begin position="638"/>
        <end position="656"/>
    </location>
</feature>
<feature type="compositionally biased region" description="Basic and acidic residues" evidence="1">
    <location>
        <begin position="693"/>
        <end position="711"/>
    </location>
</feature>
<feature type="compositionally biased region" description="Polar residues" evidence="1">
    <location>
        <begin position="527"/>
        <end position="542"/>
    </location>
</feature>
<organism evidence="2 3">
    <name type="scientific">Cladophialophora chaetospira</name>
    <dbReference type="NCBI Taxonomy" id="386627"/>
    <lineage>
        <taxon>Eukaryota</taxon>
        <taxon>Fungi</taxon>
        <taxon>Dikarya</taxon>
        <taxon>Ascomycota</taxon>
        <taxon>Pezizomycotina</taxon>
        <taxon>Eurotiomycetes</taxon>
        <taxon>Chaetothyriomycetidae</taxon>
        <taxon>Chaetothyriales</taxon>
        <taxon>Herpotrichiellaceae</taxon>
        <taxon>Cladophialophora</taxon>
    </lineage>
</organism>
<feature type="region of interest" description="Disordered" evidence="1">
    <location>
        <begin position="308"/>
        <end position="414"/>
    </location>
</feature>
<name>A0AA38XN03_9EURO</name>
<dbReference type="AlphaFoldDB" id="A0AA38XN03"/>
<protein>
    <submittedName>
        <fullName evidence="2">Uncharacterized protein</fullName>
    </submittedName>
</protein>
<feature type="compositionally biased region" description="Low complexity" evidence="1">
    <location>
        <begin position="483"/>
        <end position="496"/>
    </location>
</feature>
<accession>A0AA38XN03</accession>
<evidence type="ECO:0000313" key="2">
    <source>
        <dbReference type="EMBL" id="KAJ9616321.1"/>
    </source>
</evidence>
<reference evidence="2" key="1">
    <citation type="submission" date="2022-10" db="EMBL/GenBank/DDBJ databases">
        <title>Culturing micro-colonial fungi from biological soil crusts in the Mojave desert and describing Neophaeococcomyces mojavensis, and introducing the new genera and species Taxawa tesnikishii.</title>
        <authorList>
            <person name="Kurbessoian T."/>
            <person name="Stajich J.E."/>
        </authorList>
    </citation>
    <scope>NUCLEOTIDE SEQUENCE</scope>
    <source>
        <strain evidence="2">TK_41</strain>
    </source>
</reference>
<feature type="compositionally biased region" description="Polar residues" evidence="1">
    <location>
        <begin position="598"/>
        <end position="609"/>
    </location>
</feature>
<feature type="compositionally biased region" description="Polar residues" evidence="1">
    <location>
        <begin position="308"/>
        <end position="343"/>
    </location>
</feature>
<dbReference type="Proteomes" id="UP001172673">
    <property type="component" value="Unassembled WGS sequence"/>
</dbReference>
<dbReference type="EMBL" id="JAPDRK010000001">
    <property type="protein sequence ID" value="KAJ9616321.1"/>
    <property type="molecule type" value="Genomic_DNA"/>
</dbReference>
<feature type="compositionally biased region" description="Polar residues" evidence="1">
    <location>
        <begin position="664"/>
        <end position="684"/>
    </location>
</feature>
<feature type="region of interest" description="Disordered" evidence="1">
    <location>
        <begin position="468"/>
        <end position="501"/>
    </location>
</feature>
<feature type="compositionally biased region" description="Polar residues" evidence="1">
    <location>
        <begin position="374"/>
        <end position="408"/>
    </location>
</feature>
<gene>
    <name evidence="2" type="ORF">H2200_000039</name>
</gene>
<feature type="region of interest" description="Disordered" evidence="1">
    <location>
        <begin position="596"/>
        <end position="720"/>
    </location>
</feature>
<comment type="caution">
    <text evidence="2">The sequence shown here is derived from an EMBL/GenBank/DDBJ whole genome shotgun (WGS) entry which is preliminary data.</text>
</comment>
<evidence type="ECO:0000313" key="3">
    <source>
        <dbReference type="Proteomes" id="UP001172673"/>
    </source>
</evidence>